<keyword evidence="1" id="KW-0472">Membrane</keyword>
<proteinExistence type="predicted"/>
<protein>
    <submittedName>
        <fullName evidence="2">Uncharacterized protein</fullName>
    </submittedName>
</protein>
<gene>
    <name evidence="2" type="ORF">RhiirA4_465180</name>
</gene>
<comment type="caution">
    <text evidence="2">The sequence shown here is derived from an EMBL/GenBank/DDBJ whole genome shotgun (WGS) entry which is preliminary data.</text>
</comment>
<evidence type="ECO:0000313" key="3">
    <source>
        <dbReference type="Proteomes" id="UP000234323"/>
    </source>
</evidence>
<name>A0A2I1GRI6_9GLOM</name>
<feature type="transmembrane region" description="Helical" evidence="1">
    <location>
        <begin position="276"/>
        <end position="297"/>
    </location>
</feature>
<accession>A0A2I1GRI6</accession>
<dbReference type="VEuPathDB" id="FungiDB:RhiirA1_458169"/>
<dbReference type="EMBL" id="LLXI01000724">
    <property type="protein sequence ID" value="PKY49268.1"/>
    <property type="molecule type" value="Genomic_DNA"/>
</dbReference>
<dbReference type="VEuPathDB" id="FungiDB:FUN_008373"/>
<keyword evidence="3" id="KW-1185">Reference proteome</keyword>
<keyword evidence="1" id="KW-1133">Transmembrane helix</keyword>
<evidence type="ECO:0000313" key="2">
    <source>
        <dbReference type="EMBL" id="PKY49268.1"/>
    </source>
</evidence>
<feature type="transmembrane region" description="Helical" evidence="1">
    <location>
        <begin position="20"/>
        <end position="45"/>
    </location>
</feature>
<keyword evidence="1" id="KW-0812">Transmembrane</keyword>
<dbReference type="AlphaFoldDB" id="A0A2I1GRI6"/>
<dbReference type="OrthoDB" id="2421077at2759"/>
<organism evidence="2 3">
    <name type="scientific">Rhizophagus irregularis</name>
    <dbReference type="NCBI Taxonomy" id="588596"/>
    <lineage>
        <taxon>Eukaryota</taxon>
        <taxon>Fungi</taxon>
        <taxon>Fungi incertae sedis</taxon>
        <taxon>Mucoromycota</taxon>
        <taxon>Glomeromycotina</taxon>
        <taxon>Glomeromycetes</taxon>
        <taxon>Glomerales</taxon>
        <taxon>Glomeraceae</taxon>
        <taxon>Rhizophagus</taxon>
    </lineage>
</organism>
<sequence>MNLIDLFRGHRRSEPTTLLVLKLIIMIILVACLAGYLTIVIIDVIQDAPIIRTSYIKSAIRPPSFVIKSSYNFTIVSCLEGYFKLNEPNSTLVDCKSDVTQPYRMYEPTQLYYGTYQPSQQVLFYGNVYNQLDSISISFAINNSSYTTDNKWGYELVVEDSDNGTFVKYIKEKEFYELPFSKVTEDLRDTDSLPKYNLLLNQFYQFEYHRKIEEVIKPSWMNDFGIPPAYESKPHIESTLSAITYNTSSSIPIAIISIKPKSNTIQIDKEVRARTYLNGMGLIGGAWGLAAAIYTLLFGADTLRPWGIVQMYCCGFPRLTQRKLKKTLPIIPFFDTHIDTEANHDLSMAEKIELIPLLQSRIDSLELFLQEYVVDVYYLNSVRDKLAKSRATLNSMIDANNQYESRV</sequence>
<dbReference type="Proteomes" id="UP000234323">
    <property type="component" value="Unassembled WGS sequence"/>
</dbReference>
<evidence type="ECO:0000256" key="1">
    <source>
        <dbReference type="SAM" id="Phobius"/>
    </source>
</evidence>
<dbReference type="VEuPathDB" id="FungiDB:RhiirFUN_008737"/>
<reference evidence="2 3" key="1">
    <citation type="submission" date="2015-10" db="EMBL/GenBank/DDBJ databases">
        <title>Genome analyses suggest a sexual origin of heterokaryosis in a supposedly ancient asexual fungus.</title>
        <authorList>
            <person name="Ropars J."/>
            <person name="Sedzielewska K."/>
            <person name="Noel J."/>
            <person name="Charron P."/>
            <person name="Farinelli L."/>
            <person name="Marton T."/>
            <person name="Kruger M."/>
            <person name="Pelin A."/>
            <person name="Brachmann A."/>
            <person name="Corradi N."/>
        </authorList>
    </citation>
    <scope>NUCLEOTIDE SEQUENCE [LARGE SCALE GENOMIC DNA]</scope>
    <source>
        <strain evidence="2 3">A4</strain>
    </source>
</reference>